<sequence length="183" mass="19533">MADSIGSIASQTNLLALNAAIEAARAGEHGKGFAVVADEVRELAEQSAEAVTNIQTMVVQIQNAFSNLSQSSHEALDYIANDVKPSYQLLMDTGIQYETDAEFVSNMSEKIAILSKQMSEVVEQVSGAIQNVSATAQESAAGSEEILGNIHEMTLVISDVSKSAQSQAELAQELNNIVQQFKI</sequence>
<organism evidence="5 6">
    <name type="scientific">Clostridium muellerianum</name>
    <dbReference type="NCBI Taxonomy" id="2716538"/>
    <lineage>
        <taxon>Bacteria</taxon>
        <taxon>Bacillati</taxon>
        <taxon>Bacillota</taxon>
        <taxon>Clostridia</taxon>
        <taxon>Eubacteriales</taxon>
        <taxon>Clostridiaceae</taxon>
        <taxon>Clostridium</taxon>
    </lineage>
</organism>
<evidence type="ECO:0000256" key="3">
    <source>
        <dbReference type="PROSITE-ProRule" id="PRU00284"/>
    </source>
</evidence>
<dbReference type="GO" id="GO:0007165">
    <property type="term" value="P:signal transduction"/>
    <property type="evidence" value="ECO:0007669"/>
    <property type="project" value="UniProtKB-KW"/>
</dbReference>
<dbReference type="EMBL" id="JABBNI010000036">
    <property type="protein sequence ID" value="NMM64288.1"/>
    <property type="molecule type" value="Genomic_DNA"/>
</dbReference>
<dbReference type="Proteomes" id="UP000537131">
    <property type="component" value="Unassembled WGS sequence"/>
</dbReference>
<comment type="similarity">
    <text evidence="2">Belongs to the methyl-accepting chemotaxis (MCP) protein family.</text>
</comment>
<protein>
    <recommendedName>
        <fullName evidence="4">Methyl-accepting transducer domain-containing protein</fullName>
    </recommendedName>
</protein>
<reference evidence="5 6" key="1">
    <citation type="submission" date="2020-04" db="EMBL/GenBank/DDBJ databases">
        <authorList>
            <person name="Doyle D.A."/>
        </authorList>
    </citation>
    <scope>NUCLEOTIDE SEQUENCE [LARGE SCALE GENOMIC DNA]</scope>
    <source>
        <strain evidence="5 6">P21</strain>
    </source>
</reference>
<feature type="domain" description="Methyl-accepting transducer" evidence="4">
    <location>
        <begin position="1"/>
        <end position="154"/>
    </location>
</feature>
<dbReference type="PANTHER" id="PTHR32089">
    <property type="entry name" value="METHYL-ACCEPTING CHEMOTAXIS PROTEIN MCPB"/>
    <property type="match status" value="1"/>
</dbReference>
<dbReference type="SUPFAM" id="SSF58104">
    <property type="entry name" value="Methyl-accepting chemotaxis protein (MCP) signaling domain"/>
    <property type="match status" value="1"/>
</dbReference>
<dbReference type="PRINTS" id="PR00260">
    <property type="entry name" value="CHEMTRNSDUCR"/>
</dbReference>
<dbReference type="InterPro" id="IPR004090">
    <property type="entry name" value="Chemotax_Me-accpt_rcpt"/>
</dbReference>
<dbReference type="Pfam" id="PF00015">
    <property type="entry name" value="MCPsignal"/>
    <property type="match status" value="1"/>
</dbReference>
<dbReference type="GO" id="GO:0016020">
    <property type="term" value="C:membrane"/>
    <property type="evidence" value="ECO:0007669"/>
    <property type="project" value="InterPro"/>
</dbReference>
<evidence type="ECO:0000256" key="1">
    <source>
        <dbReference type="ARBA" id="ARBA00023224"/>
    </source>
</evidence>
<reference evidence="5 6" key="2">
    <citation type="submission" date="2020-06" db="EMBL/GenBank/DDBJ databases">
        <title>Complete Genome Sequence of Clostridium muelleri sp. nov. P21T, an Acid-Alcohol Producing Acetogen Isolated from Old Hay.</title>
        <authorList>
            <person name="Duncan K.E."/>
            <person name="Tanner R.S."/>
        </authorList>
    </citation>
    <scope>NUCLEOTIDE SEQUENCE [LARGE SCALE GENOMIC DNA]</scope>
    <source>
        <strain evidence="5 6">P21</strain>
    </source>
</reference>
<evidence type="ECO:0000313" key="6">
    <source>
        <dbReference type="Proteomes" id="UP000537131"/>
    </source>
</evidence>
<dbReference type="GO" id="GO:0006935">
    <property type="term" value="P:chemotaxis"/>
    <property type="evidence" value="ECO:0007669"/>
    <property type="project" value="InterPro"/>
</dbReference>
<comment type="caution">
    <text evidence="5">The sequence shown here is derived from an EMBL/GenBank/DDBJ whole genome shotgun (WGS) entry which is preliminary data.</text>
</comment>
<keyword evidence="6" id="KW-1185">Reference proteome</keyword>
<dbReference type="SMART" id="SM00283">
    <property type="entry name" value="MA"/>
    <property type="match status" value="1"/>
</dbReference>
<name>A0A7Y0EIV7_9CLOT</name>
<evidence type="ECO:0000313" key="5">
    <source>
        <dbReference type="EMBL" id="NMM64288.1"/>
    </source>
</evidence>
<dbReference type="GO" id="GO:0004888">
    <property type="term" value="F:transmembrane signaling receptor activity"/>
    <property type="evidence" value="ECO:0007669"/>
    <property type="project" value="InterPro"/>
</dbReference>
<dbReference type="Gene3D" id="1.10.287.950">
    <property type="entry name" value="Methyl-accepting chemotaxis protein"/>
    <property type="match status" value="1"/>
</dbReference>
<accession>A0A7Y0EIV7</accession>
<dbReference type="PROSITE" id="PS50111">
    <property type="entry name" value="CHEMOTAXIS_TRANSDUC_2"/>
    <property type="match status" value="1"/>
</dbReference>
<evidence type="ECO:0000259" key="4">
    <source>
        <dbReference type="PROSITE" id="PS50111"/>
    </source>
</evidence>
<evidence type="ECO:0000256" key="2">
    <source>
        <dbReference type="ARBA" id="ARBA00029447"/>
    </source>
</evidence>
<proteinExistence type="inferred from homology"/>
<dbReference type="PANTHER" id="PTHR32089:SF112">
    <property type="entry name" value="LYSOZYME-LIKE PROTEIN-RELATED"/>
    <property type="match status" value="1"/>
</dbReference>
<dbReference type="AlphaFoldDB" id="A0A7Y0EIV7"/>
<gene>
    <name evidence="5" type="ORF">HBE96_16815</name>
</gene>
<keyword evidence="1 3" id="KW-0807">Transducer</keyword>
<dbReference type="InterPro" id="IPR004089">
    <property type="entry name" value="MCPsignal_dom"/>
</dbReference>